<feature type="region of interest" description="Disordered" evidence="1">
    <location>
        <begin position="305"/>
        <end position="324"/>
    </location>
</feature>
<proteinExistence type="predicted"/>
<name>A0A8I3AFG0_9AGAM</name>
<keyword evidence="3" id="KW-1185">Reference proteome</keyword>
<feature type="region of interest" description="Disordered" evidence="1">
    <location>
        <begin position="1"/>
        <end position="35"/>
    </location>
</feature>
<dbReference type="OrthoDB" id="3364905at2759"/>
<evidence type="ECO:0000313" key="2">
    <source>
        <dbReference type="EMBL" id="KAG6381483.1"/>
    </source>
</evidence>
<sequence>MHVKHSSTSPRKSSRHSSASSNAILPHPTPLSTLEQGIAVPSGAHSLAHELAVALMPDPAGGASRLLAEEFGIEYDEGAQGIDDDPLARHNHEHASVDDAHGAVLNGGASLADELGESTPGSSLAAEFGNFVDDELHGRDDGGTRDQSDIDRASDDEDEDANRRAALAQDAMEVLAQNLASTDRFLTHLRTIDTTFTLESLATDMISGLNDAVRDREGQVRELISHDRDLKRIATEVGGMDVLGDLDPLEILLSEDEPERQTRESYNLDSVAEEEEIAEGDSLYAPSLPSSPQKRYFAPVCASSSTSLSSSQPANKTSQQPQSSISTLNIALPSMTHMRSHTASFLASLTIISEQSQVNSAATADAGRKIRSVKNQLAKWKMETEGAERSRLKIEKWEAESIGRRDGRVVVNEHMRAFERAIMEAGMKTQAIMAR</sequence>
<organism evidence="2 3">
    <name type="scientific">Boletus reticuloceps</name>
    <dbReference type="NCBI Taxonomy" id="495285"/>
    <lineage>
        <taxon>Eukaryota</taxon>
        <taxon>Fungi</taxon>
        <taxon>Dikarya</taxon>
        <taxon>Basidiomycota</taxon>
        <taxon>Agaricomycotina</taxon>
        <taxon>Agaricomycetes</taxon>
        <taxon>Agaricomycetidae</taxon>
        <taxon>Boletales</taxon>
        <taxon>Boletineae</taxon>
        <taxon>Boletaceae</taxon>
        <taxon>Boletoideae</taxon>
        <taxon>Boletus</taxon>
    </lineage>
</organism>
<accession>A0A8I3AFG0</accession>
<reference evidence="2" key="1">
    <citation type="submission" date="2021-03" db="EMBL/GenBank/DDBJ databases">
        <title>Evolutionary innovations through gain and loss of genes in the ectomycorrhizal Boletales.</title>
        <authorList>
            <person name="Wu G."/>
            <person name="Miyauchi S."/>
            <person name="Morin E."/>
            <person name="Yang Z.-L."/>
            <person name="Xu J."/>
            <person name="Martin F.M."/>
        </authorList>
    </citation>
    <scope>NUCLEOTIDE SEQUENCE</scope>
    <source>
        <strain evidence="2">BR01</strain>
    </source>
</reference>
<dbReference type="Proteomes" id="UP000683000">
    <property type="component" value="Unassembled WGS sequence"/>
</dbReference>
<comment type="caution">
    <text evidence="2">The sequence shown here is derived from an EMBL/GenBank/DDBJ whole genome shotgun (WGS) entry which is preliminary data.</text>
</comment>
<gene>
    <name evidence="2" type="ORF">JVT61DRAFT_63</name>
</gene>
<feature type="compositionally biased region" description="Polar residues" evidence="1">
    <location>
        <begin position="312"/>
        <end position="324"/>
    </location>
</feature>
<dbReference type="EMBL" id="JAGFBS010000001">
    <property type="protein sequence ID" value="KAG6381483.1"/>
    <property type="molecule type" value="Genomic_DNA"/>
</dbReference>
<feature type="compositionally biased region" description="Low complexity" evidence="1">
    <location>
        <begin position="1"/>
        <end position="21"/>
    </location>
</feature>
<protein>
    <submittedName>
        <fullName evidence="2">Uncharacterized protein</fullName>
    </submittedName>
</protein>
<dbReference type="AlphaFoldDB" id="A0A8I3AFG0"/>
<feature type="compositionally biased region" description="Basic and acidic residues" evidence="1">
    <location>
        <begin position="134"/>
        <end position="153"/>
    </location>
</feature>
<feature type="region of interest" description="Disordered" evidence="1">
    <location>
        <begin position="133"/>
        <end position="163"/>
    </location>
</feature>
<evidence type="ECO:0000256" key="1">
    <source>
        <dbReference type="SAM" id="MobiDB-lite"/>
    </source>
</evidence>
<evidence type="ECO:0000313" key="3">
    <source>
        <dbReference type="Proteomes" id="UP000683000"/>
    </source>
</evidence>